<dbReference type="GeneID" id="117652408"/>
<proteinExistence type="predicted"/>
<dbReference type="KEGG" id="tpal:117652408"/>
<organism evidence="7">
    <name type="scientific">Thrips palmi</name>
    <name type="common">Melon thrips</name>
    <dbReference type="NCBI Taxonomy" id="161013"/>
    <lineage>
        <taxon>Eukaryota</taxon>
        <taxon>Metazoa</taxon>
        <taxon>Ecdysozoa</taxon>
        <taxon>Arthropoda</taxon>
        <taxon>Hexapoda</taxon>
        <taxon>Insecta</taxon>
        <taxon>Pterygota</taxon>
        <taxon>Neoptera</taxon>
        <taxon>Paraneoptera</taxon>
        <taxon>Thysanoptera</taxon>
        <taxon>Terebrantia</taxon>
        <taxon>Thripoidea</taxon>
        <taxon>Thripidae</taxon>
        <taxon>Thrips</taxon>
    </lineage>
</organism>
<dbReference type="OrthoDB" id="264520at2759"/>
<name>A0A6P9A5D6_THRPL</name>
<dbReference type="PROSITE" id="PS50089">
    <property type="entry name" value="ZF_RING_2"/>
    <property type="match status" value="1"/>
</dbReference>
<keyword evidence="2 4" id="KW-0863">Zinc-finger</keyword>
<evidence type="ECO:0000256" key="2">
    <source>
        <dbReference type="ARBA" id="ARBA00022771"/>
    </source>
</evidence>
<evidence type="ECO:0000256" key="1">
    <source>
        <dbReference type="ARBA" id="ARBA00022723"/>
    </source>
</evidence>
<dbReference type="SUPFAM" id="SSF57850">
    <property type="entry name" value="RING/U-box"/>
    <property type="match status" value="1"/>
</dbReference>
<keyword evidence="1" id="KW-0479">Metal-binding</keyword>
<evidence type="ECO:0000256" key="3">
    <source>
        <dbReference type="ARBA" id="ARBA00022833"/>
    </source>
</evidence>
<dbReference type="RefSeq" id="XP_034253188.1">
    <property type="nucleotide sequence ID" value="XM_034397297.1"/>
</dbReference>
<dbReference type="InterPro" id="IPR001841">
    <property type="entry name" value="Znf_RING"/>
</dbReference>
<reference evidence="7" key="3">
    <citation type="submission" date="2025-08" db="UniProtKB">
        <authorList>
            <consortium name="RefSeq"/>
        </authorList>
    </citation>
    <scope>IDENTIFICATION</scope>
</reference>
<keyword evidence="6" id="KW-1185">Reference proteome</keyword>
<feature type="domain" description="RING-type" evidence="5">
    <location>
        <begin position="4"/>
        <end position="44"/>
    </location>
</feature>
<dbReference type="Proteomes" id="UP000515158">
    <property type="component" value="Unplaced"/>
</dbReference>
<reference evidence="7" key="1">
    <citation type="journal article" date="2014" name="Science">
        <title>Phylogenomics resolves the timing and pattern of insect evolution.</title>
        <authorList>
            <person name="Misof B."/>
            <person name="Liu S."/>
            <person name="Meusemann K."/>
            <person name="Peters R.S."/>
            <person name="Donath A."/>
            <person name="Mayer C."/>
            <person name="Frandsen P.B."/>
            <person name="Ware J."/>
            <person name="Flouri T."/>
            <person name="Beutel R.G."/>
            <person name="Niehuis O."/>
            <person name="Petersen M."/>
            <person name="Izquierdo-Carrasco F."/>
            <person name="Wappler T."/>
            <person name="Rust J."/>
            <person name="Aberer A.J."/>
            <person name="Aspock U."/>
            <person name="Aspock H."/>
            <person name="Bartel D."/>
            <person name="Blanke A."/>
            <person name="Berger S."/>
            <person name="Bohm A."/>
            <person name="Buckley T.R."/>
            <person name="Calcott B."/>
            <person name="Chen J."/>
            <person name="Friedrich F."/>
            <person name="Fukui M."/>
            <person name="Fujita M."/>
            <person name="Greve C."/>
            <person name="Grobe P."/>
            <person name="Gu S."/>
            <person name="Huang Y."/>
            <person name="Jermiin L.S."/>
            <person name="Kawahara A.Y."/>
            <person name="Krogmann L."/>
            <person name="Kubiak M."/>
            <person name="Lanfear R."/>
            <person name="Letsch H."/>
            <person name="Li Y."/>
            <person name="Li Z."/>
            <person name="Li J."/>
            <person name="Lu H."/>
            <person name="Machida R."/>
            <person name="Mashimo Y."/>
            <person name="Kapli P."/>
            <person name="McKenna D.D."/>
            <person name="Meng G."/>
            <person name="Nakagaki Y."/>
            <person name="Navarrete-Heredia J.L."/>
            <person name="Ott M."/>
            <person name="Ou Y."/>
            <person name="Pass G."/>
            <person name="Podsiadlowski L."/>
            <person name="Pohl H."/>
            <person name="von Reumont B.M."/>
            <person name="Schutte K."/>
            <person name="Sekiya K."/>
            <person name="Shimizu S."/>
            <person name="Slipinski A."/>
            <person name="Stamatakis A."/>
            <person name="Song W."/>
            <person name="Su X."/>
            <person name="Szucsich N.U."/>
            <person name="Tan M."/>
            <person name="Tan X."/>
            <person name="Tang M."/>
            <person name="Tang J."/>
            <person name="Timelthaler G."/>
            <person name="Tomizuka S."/>
            <person name="Trautwein M."/>
            <person name="Tong X."/>
            <person name="Uchifune T."/>
            <person name="Walzl M.G."/>
            <person name="Wiegmann B.M."/>
            <person name="Wilbrandt J."/>
            <person name="Wipfler B."/>
            <person name="Wong T.K."/>
            <person name="Wu Q."/>
            <person name="Wu G."/>
            <person name="Xie Y."/>
            <person name="Yang S."/>
            <person name="Yang Q."/>
            <person name="Yeates D.K."/>
            <person name="Yoshizawa K."/>
            <person name="Zhang Q."/>
            <person name="Zhang R."/>
            <person name="Zhang W."/>
            <person name="Zhang Y."/>
            <person name="Zhao J."/>
            <person name="Zhou C."/>
            <person name="Zhou L."/>
            <person name="Ziesmann T."/>
            <person name="Zou S."/>
            <person name="Li Y."/>
            <person name="Xu X."/>
            <person name="Zhang Y."/>
            <person name="Yang H."/>
            <person name="Wang J."/>
            <person name="Wang J."/>
            <person name="Kjer K.M."/>
            <person name="Zhou X."/>
        </authorList>
    </citation>
    <scope>NUCLEOTIDE SEQUENCE</scope>
</reference>
<reference evidence="7" key="2">
    <citation type="journal article" date="2018" name="Proc. Natl. Acad. Sci. U.S.A.">
        <title>Phylogenomics and the evolution of hemipteroid insects.</title>
        <authorList>
            <person name="Johnson K.P."/>
            <person name="Dietrich C.H."/>
            <person name="Friedrich F."/>
            <person name="Beutel R.G."/>
            <person name="Wipfler B."/>
            <person name="Peters R.S."/>
            <person name="Allen J.M."/>
            <person name="Petersen M."/>
            <person name="Donath A."/>
            <person name="Walden K.K."/>
            <person name="Kozlov A.M."/>
            <person name="Podsiadlowski L."/>
            <person name="Mayer C."/>
            <person name="Meusemann K."/>
            <person name="Vasilikopoulos A."/>
            <person name="Waterhouse R.M."/>
            <person name="Cameron S.L."/>
            <person name="Weirauch C."/>
            <person name="Swanson D.R."/>
            <person name="Percy D.M."/>
            <person name="Hardy N.B."/>
            <person name="Terry I."/>
            <person name="Liu S."/>
            <person name="Zhou X."/>
            <person name="Misof B."/>
            <person name="Robertson H.M."/>
            <person name="Yoshizawa K."/>
        </authorList>
    </citation>
    <scope>NUCLEOTIDE SEQUENCE</scope>
</reference>
<dbReference type="PANTHER" id="PTHR25464:SF2">
    <property type="entry name" value="RING-TYPE DOMAIN-CONTAINING PROTEIN"/>
    <property type="match status" value="1"/>
</dbReference>
<evidence type="ECO:0000256" key="4">
    <source>
        <dbReference type="PROSITE-ProRule" id="PRU00175"/>
    </source>
</evidence>
<dbReference type="GO" id="GO:0008270">
    <property type="term" value="F:zinc ion binding"/>
    <property type="evidence" value="ECO:0007669"/>
    <property type="project" value="UniProtKB-KW"/>
</dbReference>
<keyword evidence="3" id="KW-0862">Zinc</keyword>
<evidence type="ECO:0000313" key="6">
    <source>
        <dbReference type="Proteomes" id="UP000515158"/>
    </source>
</evidence>
<evidence type="ECO:0000259" key="5">
    <source>
        <dbReference type="PROSITE" id="PS50089"/>
    </source>
</evidence>
<protein>
    <submittedName>
        <fullName evidence="7">Uncharacterized protein LOC117652408</fullName>
    </submittedName>
</protein>
<dbReference type="Gene3D" id="3.30.40.10">
    <property type="entry name" value="Zinc/RING finger domain, C3HC4 (zinc finger)"/>
    <property type="match status" value="1"/>
</dbReference>
<accession>A0A6P9A5D6</accession>
<dbReference type="SMART" id="SM00184">
    <property type="entry name" value="RING"/>
    <property type="match status" value="1"/>
</dbReference>
<dbReference type="InterPro" id="IPR017907">
    <property type="entry name" value="Znf_RING_CS"/>
</dbReference>
<dbReference type="Pfam" id="PF14634">
    <property type="entry name" value="zf-RING_5"/>
    <property type="match status" value="1"/>
</dbReference>
<gene>
    <name evidence="7" type="primary">LOC117652408</name>
</gene>
<dbReference type="PROSITE" id="PS00518">
    <property type="entry name" value="ZF_RING_1"/>
    <property type="match status" value="1"/>
</dbReference>
<dbReference type="InParanoid" id="A0A6P9A5D6"/>
<dbReference type="PANTHER" id="PTHR25464">
    <property type="entry name" value="TRIPARTITE MOTIF-CONTAINING PROTEIN 2-LIKE PROTEIN"/>
    <property type="match status" value="1"/>
</dbReference>
<dbReference type="InterPro" id="IPR013083">
    <property type="entry name" value="Znf_RING/FYVE/PHD"/>
</dbReference>
<evidence type="ECO:0000313" key="7">
    <source>
        <dbReference type="RefSeq" id="XP_034253188.1"/>
    </source>
</evidence>
<dbReference type="AlphaFoldDB" id="A0A6P9A5D6"/>
<sequence>MAECRICMCLYDERQRRPKVLPCGHSVCLNCLQLLEKKQCPDCRRGFSKQAGSLPDNYEILKIIREEPSSERRSTTVCRFWCMSCSRAAARNCEEEHPVLGLRAALRAQLQLLLDQAPRVAQDFKAVLQDLQEGGDEKRVLGALQLLAGPAVSCQVAVRQEAGPASAISLQLKGQGAACQPLDYRQDTALRALLCVLATTSEARKFKAEKPPVKEPPVEEIEVDKLSTLRSNEGVEEKTALLERVRQRGVRKLDIRRCDCDPYWVVQLLQAAAPQLERLLVGHYQEVHLSAIQALPRLTCLYLSPKLDFNALDSLLSEPPVLPPLPHQGGLKTLKVIHKLPRKTLLSLMRAHGRSLEKAEVVVDYGGDSWWPFAQDNLHSELAQCGLQRLRRLVLLRGPCRSTKEQCISQKRAVRQVLPNCQVLCHSCDKVMPENYWDDG</sequence>